<dbReference type="Proteomes" id="UP000007797">
    <property type="component" value="Unassembled WGS sequence"/>
</dbReference>
<organism evidence="1 2">
    <name type="scientific">Cavenderia fasciculata</name>
    <name type="common">Slime mold</name>
    <name type="synonym">Dictyostelium fasciculatum</name>
    <dbReference type="NCBI Taxonomy" id="261658"/>
    <lineage>
        <taxon>Eukaryota</taxon>
        <taxon>Amoebozoa</taxon>
        <taxon>Evosea</taxon>
        <taxon>Eumycetozoa</taxon>
        <taxon>Dictyostelia</taxon>
        <taxon>Acytosteliales</taxon>
        <taxon>Cavenderiaceae</taxon>
        <taxon>Cavenderia</taxon>
    </lineage>
</organism>
<keyword evidence="2" id="KW-1185">Reference proteome</keyword>
<evidence type="ECO:0000313" key="1">
    <source>
        <dbReference type="EMBL" id="EGG23472.1"/>
    </source>
</evidence>
<evidence type="ECO:0000313" key="2">
    <source>
        <dbReference type="Proteomes" id="UP000007797"/>
    </source>
</evidence>
<dbReference type="RefSeq" id="XP_004361323.1">
    <property type="nucleotide sequence ID" value="XM_004361266.1"/>
</dbReference>
<reference evidence="2" key="1">
    <citation type="journal article" date="2011" name="Genome Res.">
        <title>Phylogeny-wide analysis of social amoeba genomes highlights ancient origins for complex intercellular communication.</title>
        <authorList>
            <person name="Heidel A.J."/>
            <person name="Lawal H.M."/>
            <person name="Felder M."/>
            <person name="Schilde C."/>
            <person name="Helps N.R."/>
            <person name="Tunggal B."/>
            <person name="Rivero F."/>
            <person name="John U."/>
            <person name="Schleicher M."/>
            <person name="Eichinger L."/>
            <person name="Platzer M."/>
            <person name="Noegel A.A."/>
            <person name="Schaap P."/>
            <person name="Gloeckner G."/>
        </authorList>
    </citation>
    <scope>NUCLEOTIDE SEQUENCE [LARGE SCALE GENOMIC DNA]</scope>
    <source>
        <strain evidence="2">SH3</strain>
    </source>
</reference>
<dbReference type="EMBL" id="GL883008">
    <property type="protein sequence ID" value="EGG23472.1"/>
    <property type="molecule type" value="Genomic_DNA"/>
</dbReference>
<protein>
    <submittedName>
        <fullName evidence="1">Uncharacterized protein</fullName>
    </submittedName>
</protein>
<accession>F4PLQ0</accession>
<sequence>MNKELPILLQSKIINLFVKGINQDEEEEEDVLADIVLVSKKWMEIVKKINNVLTAFEPFVHRLKEIKEIMDNPFLLNNRFPLYETTYCNDTMSEQEMDQENVDYAQNNKEWFISVFCKQIEEIRLGSSQFKFDELLVKQSLPNLRIIRVESYLTELPLPLLTQLDKLRISFKGHTLYMITQTFGACKQLKKLSTKIAYDNIDLKRLFSSFPKTLDNLRLDIVPEFGIVDNGSGGGGGGDYYPFELLPSSLKTLNIVHREPLHSQPFIEYLAKSNVEYIKHSFQVGRYPSVLKDLSRTKLKRVSLMLSGKRVPVQYTGAGSSQRPIIPPTVTELYVREDFTADWFNSIFVNSQMPNLKTLAFIPYPSHQPQQDVDGYNEEEEDEGLVLFTILMTFLNQNKTIEKITFDFRHAWEYLNDQIKSNESQLLQYMASSLSIKQIIFDNVGTKYKPFSGKLVHPWIATNGFNGLVFINTNNYHCDPSLQNLINDY</sequence>
<dbReference type="KEGG" id="dfa:DFA_05605"/>
<name>F4PLQ0_CACFS</name>
<dbReference type="AlphaFoldDB" id="F4PLQ0"/>
<gene>
    <name evidence="1" type="ORF">DFA_05605</name>
</gene>
<proteinExistence type="predicted"/>
<dbReference type="GeneID" id="14875130"/>